<comment type="caution">
    <text evidence="1">The sequence shown here is derived from an EMBL/GenBank/DDBJ whole genome shotgun (WGS) entry which is preliminary data.</text>
</comment>
<sequence length="123" mass="13671">MGILDQLQWVVGRVIAVSSVVDQPFKPVSGGNQVYKGVKEEALKGGPLQLDYKKKPRGLSVMAEEMLAKIETVEEERNSATQLQSLSHCVKPLDNLKELLAEPSDELTPLKATRKKVFIRSRL</sequence>
<reference evidence="1" key="1">
    <citation type="submission" date="2023-02" db="EMBL/GenBank/DDBJ databases">
        <title>Genome of toxic invasive species Heracleum sosnowskyi carries increased number of genes despite the absence of recent whole-genome duplications.</title>
        <authorList>
            <person name="Schelkunov M."/>
            <person name="Shtratnikova V."/>
            <person name="Makarenko M."/>
            <person name="Klepikova A."/>
            <person name="Omelchenko D."/>
            <person name="Novikova G."/>
            <person name="Obukhova E."/>
            <person name="Bogdanov V."/>
            <person name="Penin A."/>
            <person name="Logacheva M."/>
        </authorList>
    </citation>
    <scope>NUCLEOTIDE SEQUENCE</scope>
    <source>
        <strain evidence="1">Hsosn_3</strain>
        <tissue evidence="1">Leaf</tissue>
    </source>
</reference>
<reference evidence="1" key="2">
    <citation type="submission" date="2023-05" db="EMBL/GenBank/DDBJ databases">
        <authorList>
            <person name="Schelkunov M.I."/>
        </authorList>
    </citation>
    <scope>NUCLEOTIDE SEQUENCE</scope>
    <source>
        <strain evidence="1">Hsosn_3</strain>
        <tissue evidence="1">Leaf</tissue>
    </source>
</reference>
<gene>
    <name evidence="1" type="ORF">POM88_004823</name>
</gene>
<dbReference type="AlphaFoldDB" id="A0AAD8JK40"/>
<dbReference type="Proteomes" id="UP001237642">
    <property type="component" value="Unassembled WGS sequence"/>
</dbReference>
<organism evidence="1 2">
    <name type="scientific">Heracleum sosnowskyi</name>
    <dbReference type="NCBI Taxonomy" id="360622"/>
    <lineage>
        <taxon>Eukaryota</taxon>
        <taxon>Viridiplantae</taxon>
        <taxon>Streptophyta</taxon>
        <taxon>Embryophyta</taxon>
        <taxon>Tracheophyta</taxon>
        <taxon>Spermatophyta</taxon>
        <taxon>Magnoliopsida</taxon>
        <taxon>eudicotyledons</taxon>
        <taxon>Gunneridae</taxon>
        <taxon>Pentapetalae</taxon>
        <taxon>asterids</taxon>
        <taxon>campanulids</taxon>
        <taxon>Apiales</taxon>
        <taxon>Apiaceae</taxon>
        <taxon>Apioideae</taxon>
        <taxon>apioid superclade</taxon>
        <taxon>Tordylieae</taxon>
        <taxon>Tordyliinae</taxon>
        <taxon>Heracleum</taxon>
    </lineage>
</organism>
<protein>
    <submittedName>
        <fullName evidence="1">Uncharacterized protein</fullName>
    </submittedName>
</protein>
<proteinExistence type="predicted"/>
<evidence type="ECO:0000313" key="2">
    <source>
        <dbReference type="Proteomes" id="UP001237642"/>
    </source>
</evidence>
<accession>A0AAD8JK40</accession>
<evidence type="ECO:0000313" key="1">
    <source>
        <dbReference type="EMBL" id="KAK1405218.1"/>
    </source>
</evidence>
<name>A0AAD8JK40_9APIA</name>
<keyword evidence="2" id="KW-1185">Reference proteome</keyword>
<dbReference type="EMBL" id="JAUIZM010000001">
    <property type="protein sequence ID" value="KAK1405218.1"/>
    <property type="molecule type" value="Genomic_DNA"/>
</dbReference>